<evidence type="ECO:0000313" key="9">
    <source>
        <dbReference type="Proteomes" id="UP000708208"/>
    </source>
</evidence>
<dbReference type="OrthoDB" id="6258237at2759"/>
<evidence type="ECO:0000313" key="8">
    <source>
        <dbReference type="EMBL" id="CAG7719824.1"/>
    </source>
</evidence>
<comment type="caution">
    <text evidence="8">The sequence shown here is derived from an EMBL/GenBank/DDBJ whole genome shotgun (WGS) entry which is preliminary data.</text>
</comment>
<dbReference type="GO" id="GO:0016020">
    <property type="term" value="C:membrane"/>
    <property type="evidence" value="ECO:0007669"/>
    <property type="project" value="UniProtKB-SubCell"/>
</dbReference>
<dbReference type="EMBL" id="CAJVCH010064825">
    <property type="protein sequence ID" value="CAG7719824.1"/>
    <property type="molecule type" value="Genomic_DNA"/>
</dbReference>
<dbReference type="PANTHER" id="PTHR22776">
    <property type="entry name" value="MARVEL-CONTAINING POTENTIAL LIPID RAFT-ASSOCIATED PROTEIN"/>
    <property type="match status" value="1"/>
</dbReference>
<dbReference type="Pfam" id="PF01284">
    <property type="entry name" value="MARVEL"/>
    <property type="match status" value="1"/>
</dbReference>
<sequence>MSKTSELFYSSSNSCALHGDFLKIFIMMTDERGPGHKPAGQPVTVTTTTTTTQPLYSLDWIKLDLNYFRTLPGYVKLIELVLGILCMILGSPATPYYSGGSNFYLFVVVMAFILTLILTFIYLLSVRESLQLPVPWVQIELYYTAGATIFYLLAMIVEFSGVSYILYYRSYYEAAAVFALFNTVVYAFGTFLLFKEFRGTATTTTVTTTQVADLEEQLFNDGDSVVKISFGEKPICCLAYVPSCINYLLLVPGTV</sequence>
<feature type="transmembrane region" description="Helical" evidence="6">
    <location>
        <begin position="103"/>
        <end position="124"/>
    </location>
</feature>
<evidence type="ECO:0000256" key="1">
    <source>
        <dbReference type="ARBA" id="ARBA00004141"/>
    </source>
</evidence>
<name>A0A8J2P0N3_9HEXA</name>
<proteinExistence type="predicted"/>
<accession>A0A8J2P0N3</accession>
<feature type="transmembrane region" description="Helical" evidence="6">
    <location>
        <begin position="77"/>
        <end position="97"/>
    </location>
</feature>
<keyword evidence="9" id="KW-1185">Reference proteome</keyword>
<gene>
    <name evidence="8" type="ORF">AFUS01_LOCUS9128</name>
</gene>
<feature type="domain" description="MARVEL" evidence="7">
    <location>
        <begin position="67"/>
        <end position="198"/>
    </location>
</feature>
<dbReference type="AlphaFoldDB" id="A0A8J2P0N3"/>
<comment type="subcellular location">
    <subcellularLocation>
        <location evidence="1">Membrane</location>
        <topology evidence="1">Multi-pass membrane protein</topology>
    </subcellularLocation>
</comment>
<dbReference type="InterPro" id="IPR008253">
    <property type="entry name" value="Marvel"/>
</dbReference>
<dbReference type="Proteomes" id="UP000708208">
    <property type="component" value="Unassembled WGS sequence"/>
</dbReference>
<keyword evidence="2 5" id="KW-0812">Transmembrane</keyword>
<keyword evidence="4 5" id="KW-0472">Membrane</keyword>
<keyword evidence="3 6" id="KW-1133">Transmembrane helix</keyword>
<evidence type="ECO:0000256" key="2">
    <source>
        <dbReference type="ARBA" id="ARBA00022692"/>
    </source>
</evidence>
<evidence type="ECO:0000256" key="6">
    <source>
        <dbReference type="SAM" id="Phobius"/>
    </source>
</evidence>
<organism evidence="8 9">
    <name type="scientific">Allacma fusca</name>
    <dbReference type="NCBI Taxonomy" id="39272"/>
    <lineage>
        <taxon>Eukaryota</taxon>
        <taxon>Metazoa</taxon>
        <taxon>Ecdysozoa</taxon>
        <taxon>Arthropoda</taxon>
        <taxon>Hexapoda</taxon>
        <taxon>Collembola</taxon>
        <taxon>Symphypleona</taxon>
        <taxon>Sminthuridae</taxon>
        <taxon>Allacma</taxon>
    </lineage>
</organism>
<evidence type="ECO:0000259" key="7">
    <source>
        <dbReference type="PROSITE" id="PS51225"/>
    </source>
</evidence>
<evidence type="ECO:0000256" key="3">
    <source>
        <dbReference type="ARBA" id="ARBA00022989"/>
    </source>
</evidence>
<protein>
    <recommendedName>
        <fullName evidence="7">MARVEL domain-containing protein</fullName>
    </recommendedName>
</protein>
<evidence type="ECO:0000256" key="5">
    <source>
        <dbReference type="PROSITE-ProRule" id="PRU00581"/>
    </source>
</evidence>
<dbReference type="PROSITE" id="PS51225">
    <property type="entry name" value="MARVEL"/>
    <property type="match status" value="1"/>
</dbReference>
<feature type="transmembrane region" description="Helical" evidence="6">
    <location>
        <begin position="174"/>
        <end position="194"/>
    </location>
</feature>
<dbReference type="InterPro" id="IPR050578">
    <property type="entry name" value="MARVEL-CKLF_proteins"/>
</dbReference>
<evidence type="ECO:0000256" key="4">
    <source>
        <dbReference type="ARBA" id="ARBA00023136"/>
    </source>
</evidence>
<feature type="transmembrane region" description="Helical" evidence="6">
    <location>
        <begin position="145"/>
        <end position="168"/>
    </location>
</feature>
<dbReference type="PANTHER" id="PTHR22776:SF97">
    <property type="entry name" value="RE01453P"/>
    <property type="match status" value="1"/>
</dbReference>
<reference evidence="8" key="1">
    <citation type="submission" date="2021-06" db="EMBL/GenBank/DDBJ databases">
        <authorList>
            <person name="Hodson N. C."/>
            <person name="Mongue J. A."/>
            <person name="Jaron S. K."/>
        </authorList>
    </citation>
    <scope>NUCLEOTIDE SEQUENCE</scope>
</reference>